<feature type="domain" description="Ig-like" evidence="9">
    <location>
        <begin position="4109"/>
        <end position="4202"/>
    </location>
</feature>
<keyword evidence="6" id="KW-1015">Disulfide bond</keyword>
<dbReference type="InterPro" id="IPR003598">
    <property type="entry name" value="Ig_sub2"/>
</dbReference>
<dbReference type="GO" id="GO:0019899">
    <property type="term" value="F:enzyme binding"/>
    <property type="evidence" value="ECO:0007669"/>
    <property type="project" value="UniProtKB-ARBA"/>
</dbReference>
<feature type="domain" description="Ig-like" evidence="9">
    <location>
        <begin position="2234"/>
        <end position="2324"/>
    </location>
</feature>
<dbReference type="Pfam" id="PF13927">
    <property type="entry name" value="Ig_3"/>
    <property type="match status" value="1"/>
</dbReference>
<feature type="domain" description="Ig-like" evidence="9">
    <location>
        <begin position="2755"/>
        <end position="2858"/>
    </location>
</feature>
<feature type="region of interest" description="Disordered" evidence="8">
    <location>
        <begin position="24"/>
        <end position="58"/>
    </location>
</feature>
<dbReference type="InterPro" id="IPR013783">
    <property type="entry name" value="Ig-like_fold"/>
</dbReference>
<feature type="domain" description="Ig-like" evidence="9">
    <location>
        <begin position="3266"/>
        <end position="3336"/>
    </location>
</feature>
<feature type="domain" description="Ig-like" evidence="9">
    <location>
        <begin position="1829"/>
        <end position="1924"/>
    </location>
</feature>
<evidence type="ECO:0000259" key="10">
    <source>
        <dbReference type="PROSITE" id="PS50853"/>
    </source>
</evidence>
<evidence type="ECO:0000259" key="9">
    <source>
        <dbReference type="PROSITE" id="PS50835"/>
    </source>
</evidence>
<feature type="domain" description="Ig-like" evidence="9">
    <location>
        <begin position="1303"/>
        <end position="1394"/>
    </location>
</feature>
<dbReference type="GO" id="GO:0031672">
    <property type="term" value="C:A band"/>
    <property type="evidence" value="ECO:0007669"/>
    <property type="project" value="UniProtKB-SubCell"/>
</dbReference>
<feature type="domain" description="Ig-like" evidence="9">
    <location>
        <begin position="3922"/>
        <end position="4012"/>
    </location>
</feature>
<feature type="domain" description="Ig-like" evidence="9">
    <location>
        <begin position="2528"/>
        <end position="2618"/>
    </location>
</feature>
<dbReference type="GO" id="GO:0040017">
    <property type="term" value="P:positive regulation of locomotion"/>
    <property type="evidence" value="ECO:0007669"/>
    <property type="project" value="UniProtKB-ARBA"/>
</dbReference>
<evidence type="ECO:0000256" key="8">
    <source>
        <dbReference type="SAM" id="MobiDB-lite"/>
    </source>
</evidence>
<dbReference type="Pfam" id="PF00041">
    <property type="entry name" value="fn3"/>
    <property type="match status" value="1"/>
</dbReference>
<feature type="domain" description="Ig-like" evidence="9">
    <location>
        <begin position="3629"/>
        <end position="3720"/>
    </location>
</feature>
<feature type="domain" description="Ig-like" evidence="9">
    <location>
        <begin position="4649"/>
        <end position="4743"/>
    </location>
</feature>
<dbReference type="FunFam" id="2.60.40.10:FF:000344">
    <property type="entry name" value="Muscle M-line assembly protein unc-89"/>
    <property type="match status" value="2"/>
</dbReference>
<feature type="domain" description="Ig-like" evidence="9">
    <location>
        <begin position="4015"/>
        <end position="4107"/>
    </location>
</feature>
<feature type="domain" description="Ig-like" evidence="9">
    <location>
        <begin position="248"/>
        <end position="350"/>
    </location>
</feature>
<feature type="domain" description="Ig-like" evidence="9">
    <location>
        <begin position="3821"/>
        <end position="3912"/>
    </location>
</feature>
<feature type="domain" description="Ig-like" evidence="9">
    <location>
        <begin position="2635"/>
        <end position="2745"/>
    </location>
</feature>
<reference evidence="12" key="1">
    <citation type="submission" date="2016-11" db="UniProtKB">
        <authorList>
            <consortium name="WormBaseParasite"/>
        </authorList>
    </citation>
    <scope>IDENTIFICATION</scope>
</reference>
<dbReference type="FunFam" id="2.60.40.10:FF:000425">
    <property type="entry name" value="Myosin light chain kinase"/>
    <property type="match status" value="8"/>
</dbReference>
<feature type="domain" description="Ig-like" evidence="9">
    <location>
        <begin position="5227"/>
        <end position="5321"/>
    </location>
</feature>
<organism evidence="11 12">
    <name type="scientific">Meloidogyne hapla</name>
    <name type="common">Root-knot nematode worm</name>
    <dbReference type="NCBI Taxonomy" id="6305"/>
    <lineage>
        <taxon>Eukaryota</taxon>
        <taxon>Metazoa</taxon>
        <taxon>Ecdysozoa</taxon>
        <taxon>Nematoda</taxon>
        <taxon>Chromadorea</taxon>
        <taxon>Rhabditida</taxon>
        <taxon>Tylenchina</taxon>
        <taxon>Tylenchomorpha</taxon>
        <taxon>Tylenchoidea</taxon>
        <taxon>Meloidogynidae</taxon>
        <taxon>Meloidogyninae</taxon>
        <taxon>Meloidogyne</taxon>
    </lineage>
</organism>
<feature type="domain" description="Ig-like" evidence="9">
    <location>
        <begin position="3342"/>
        <end position="3428"/>
    </location>
</feature>
<feature type="domain" description="Ig-like" evidence="9">
    <location>
        <begin position="3728"/>
        <end position="3818"/>
    </location>
</feature>
<dbReference type="PANTHER" id="PTHR45080:SF8">
    <property type="entry name" value="IG-LIKE DOMAIN-CONTAINING PROTEIN"/>
    <property type="match status" value="1"/>
</dbReference>
<dbReference type="CDD" id="cd00096">
    <property type="entry name" value="Ig"/>
    <property type="match status" value="4"/>
</dbReference>
<feature type="domain" description="Ig-like" evidence="9">
    <location>
        <begin position="5343"/>
        <end position="5434"/>
    </location>
</feature>
<dbReference type="PROSITE" id="PS50835">
    <property type="entry name" value="IG_LIKE"/>
    <property type="match status" value="48"/>
</dbReference>
<evidence type="ECO:0000256" key="5">
    <source>
        <dbReference type="ARBA" id="ARBA00022737"/>
    </source>
</evidence>
<dbReference type="PROSITE" id="PS50853">
    <property type="entry name" value="FN3"/>
    <property type="match status" value="1"/>
</dbReference>
<dbReference type="PANTHER" id="PTHR45080">
    <property type="entry name" value="CONTACTIN 5"/>
    <property type="match status" value="1"/>
</dbReference>
<feature type="domain" description="Ig-like" evidence="9">
    <location>
        <begin position="2977"/>
        <end position="3070"/>
    </location>
</feature>
<dbReference type="InterPro" id="IPR007110">
    <property type="entry name" value="Ig-like_dom"/>
</dbReference>
<comment type="similarity">
    <text evidence="2">Belongs to the protein kinase superfamily. CAMK Ser/Thr protein kinase family.</text>
</comment>
<dbReference type="Pfam" id="PF07679">
    <property type="entry name" value="I-set"/>
    <property type="match status" value="51"/>
</dbReference>
<dbReference type="FunFam" id="2.60.40.10:FF:001436">
    <property type="entry name" value="Muscle M-line assembly protein unc-89"/>
    <property type="match status" value="1"/>
</dbReference>
<feature type="domain" description="Ig-like" evidence="9">
    <location>
        <begin position="1010"/>
        <end position="1099"/>
    </location>
</feature>
<evidence type="ECO:0000256" key="6">
    <source>
        <dbReference type="ARBA" id="ARBA00023157"/>
    </source>
</evidence>
<dbReference type="InterPro" id="IPR036116">
    <property type="entry name" value="FN3_sf"/>
</dbReference>
<feature type="domain" description="Ig-like" evidence="9">
    <location>
        <begin position="1402"/>
        <end position="1492"/>
    </location>
</feature>
<feature type="domain" description="Ig-like" evidence="9">
    <location>
        <begin position="4432"/>
        <end position="4526"/>
    </location>
</feature>
<evidence type="ECO:0000256" key="2">
    <source>
        <dbReference type="ARBA" id="ARBA00006692"/>
    </source>
</evidence>
<dbReference type="OMA" id="FPSIHWM"/>
<dbReference type="SMART" id="SM00409">
    <property type="entry name" value="IG"/>
    <property type="match status" value="53"/>
</dbReference>
<dbReference type="InterPro" id="IPR003599">
    <property type="entry name" value="Ig_sub"/>
</dbReference>
<dbReference type="InterPro" id="IPR036179">
    <property type="entry name" value="Ig-like_dom_sf"/>
</dbReference>
<feature type="domain" description="Ig-like" evidence="9">
    <location>
        <begin position="2137"/>
        <end position="2226"/>
    </location>
</feature>
<feature type="domain" description="Ig-like" evidence="9">
    <location>
        <begin position="1211"/>
        <end position="1299"/>
    </location>
</feature>
<feature type="domain" description="Ig-like" evidence="9">
    <location>
        <begin position="4867"/>
        <end position="4957"/>
    </location>
</feature>
<dbReference type="SUPFAM" id="SSF49265">
    <property type="entry name" value="Fibronectin type III"/>
    <property type="match status" value="1"/>
</dbReference>
<feature type="domain" description="Ig-like" evidence="9">
    <location>
        <begin position="3176"/>
        <end position="3265"/>
    </location>
</feature>
<feature type="domain" description="Fibronectin type-III" evidence="10">
    <location>
        <begin position="5470"/>
        <end position="5567"/>
    </location>
</feature>
<keyword evidence="7" id="KW-0393">Immunoglobulin domain</keyword>
<dbReference type="SMART" id="SM00406">
    <property type="entry name" value="IGv"/>
    <property type="match status" value="6"/>
</dbReference>
<feature type="domain" description="Ig-like" evidence="9">
    <location>
        <begin position="3536"/>
        <end position="3626"/>
    </location>
</feature>
<dbReference type="GO" id="GO:0005886">
    <property type="term" value="C:plasma membrane"/>
    <property type="evidence" value="ECO:0007669"/>
    <property type="project" value="TreeGrafter"/>
</dbReference>
<dbReference type="InterPro" id="IPR003961">
    <property type="entry name" value="FN3_dom"/>
</dbReference>
<dbReference type="GO" id="GO:0045989">
    <property type="term" value="P:positive regulation of striated muscle contraction"/>
    <property type="evidence" value="ECO:0007669"/>
    <property type="project" value="UniProtKB-ARBA"/>
</dbReference>
<dbReference type="SUPFAM" id="SSF48726">
    <property type="entry name" value="Immunoglobulin"/>
    <property type="match status" value="54"/>
</dbReference>
<accession>A0A1I8BQQ6</accession>
<feature type="domain" description="Ig-like" evidence="9">
    <location>
        <begin position="4542"/>
        <end position="4634"/>
    </location>
</feature>
<feature type="domain" description="Ig-like" evidence="9">
    <location>
        <begin position="4325"/>
        <end position="4402"/>
    </location>
</feature>
<feature type="domain" description="Ig-like" evidence="9">
    <location>
        <begin position="4984"/>
        <end position="5094"/>
    </location>
</feature>
<dbReference type="Gene3D" id="2.60.40.10">
    <property type="entry name" value="Immunoglobulins"/>
    <property type="match status" value="55"/>
</dbReference>
<feature type="domain" description="Ig-like" evidence="9">
    <location>
        <begin position="1529"/>
        <end position="1621"/>
    </location>
</feature>
<feature type="domain" description="Ig-like" evidence="9">
    <location>
        <begin position="673"/>
        <end position="789"/>
    </location>
</feature>
<dbReference type="FunFam" id="2.60.40.10:FF:000345">
    <property type="entry name" value="Muscle M-line assembly protein unc-89"/>
    <property type="match status" value="3"/>
</dbReference>
<name>A0A1I8BQQ6_MELHA</name>
<dbReference type="GO" id="GO:0060298">
    <property type="term" value="P:positive regulation of sarcomere organization"/>
    <property type="evidence" value="ECO:0007669"/>
    <property type="project" value="UniProtKB-ARBA"/>
</dbReference>
<dbReference type="SMART" id="SM00408">
    <property type="entry name" value="IGc2"/>
    <property type="match status" value="46"/>
</dbReference>
<dbReference type="InterPro" id="IPR050958">
    <property type="entry name" value="Cell_Adh-Cytoskel_Orgn"/>
</dbReference>
<feature type="domain" description="Ig-like" evidence="9">
    <location>
        <begin position="1935"/>
        <end position="2029"/>
    </location>
</feature>
<feature type="domain" description="Ig-like" evidence="9">
    <location>
        <begin position="27"/>
        <end position="131"/>
    </location>
</feature>
<feature type="domain" description="Ig-like" evidence="9">
    <location>
        <begin position="2332"/>
        <end position="2422"/>
    </location>
</feature>
<feature type="domain" description="Ig-like" evidence="9">
    <location>
        <begin position="146"/>
        <end position="236"/>
    </location>
</feature>
<feature type="domain" description="Ig-like" evidence="9">
    <location>
        <begin position="4215"/>
        <end position="4315"/>
    </location>
</feature>
<dbReference type="InterPro" id="IPR013106">
    <property type="entry name" value="Ig_V-set"/>
</dbReference>
<feature type="domain" description="Ig-like" evidence="9">
    <location>
        <begin position="5698"/>
        <end position="5787"/>
    </location>
</feature>
<feature type="domain" description="Ig-like" evidence="9">
    <location>
        <begin position="2430"/>
        <end position="2520"/>
    </location>
</feature>
<dbReference type="InterPro" id="IPR013098">
    <property type="entry name" value="Ig_I-set"/>
</dbReference>
<keyword evidence="4" id="KW-0732">Signal</keyword>
<evidence type="ECO:0000313" key="11">
    <source>
        <dbReference type="Proteomes" id="UP000095281"/>
    </source>
</evidence>
<dbReference type="CDD" id="cd00063">
    <property type="entry name" value="FN3"/>
    <property type="match status" value="1"/>
</dbReference>
<feature type="domain" description="Ig-like" evidence="9">
    <location>
        <begin position="2036"/>
        <end position="2129"/>
    </location>
</feature>
<evidence type="ECO:0000256" key="7">
    <source>
        <dbReference type="ARBA" id="ARBA00023319"/>
    </source>
</evidence>
<dbReference type="GO" id="GO:0007156">
    <property type="term" value="P:homophilic cell adhesion via plasma membrane adhesion molecules"/>
    <property type="evidence" value="ECO:0007669"/>
    <property type="project" value="TreeGrafter"/>
</dbReference>
<feature type="domain" description="Ig-like" evidence="9">
    <location>
        <begin position="545"/>
        <end position="641"/>
    </location>
</feature>
<keyword evidence="5" id="KW-0677">Repeat</keyword>
<feature type="domain" description="Ig-like" evidence="9">
    <location>
        <begin position="1634"/>
        <end position="1724"/>
    </location>
</feature>
<keyword evidence="3" id="KW-0963">Cytoplasm</keyword>
<feature type="domain" description="Ig-like" evidence="9">
    <location>
        <begin position="1107"/>
        <end position="1209"/>
    </location>
</feature>
<evidence type="ECO:0000256" key="1">
    <source>
        <dbReference type="ARBA" id="ARBA00004161"/>
    </source>
</evidence>
<feature type="domain" description="Ig-like" evidence="9">
    <location>
        <begin position="5600"/>
        <end position="5693"/>
    </location>
</feature>
<keyword evidence="11" id="KW-1185">Reference proteome</keyword>
<feature type="region of interest" description="Disordered" evidence="8">
    <location>
        <begin position="5211"/>
        <end position="5231"/>
    </location>
</feature>
<protein>
    <submittedName>
        <fullName evidence="12">Muscle M-line assembly protein unc-89</fullName>
    </submittedName>
</protein>
<proteinExistence type="inferred from homology"/>
<dbReference type="SMART" id="SM00060">
    <property type="entry name" value="FN3"/>
    <property type="match status" value="1"/>
</dbReference>
<dbReference type="FunFam" id="2.60.40.10:FF:000032">
    <property type="entry name" value="palladin isoform X1"/>
    <property type="match status" value="5"/>
</dbReference>
<sequence>MVLRVMYVIELMEAEEGGIELVDPSWCPEEGPPRRKVKSPPVISPTGSSTSLYSGGSSQLEWQTTGTALEMQGTKVTRTQYDNVLVREDDRHTFYADEDGFFALTIDPVQTGDTGRYSCVATNEYGQASTSAFFRVLKVEKESASPDFVKMLEPSDRRCKEGDVVDFECQVSGWPEPELLWLMDGQPLRPSHDFRIQYDGQRGTLQIRDAQPDDTGTYTVRITNDYGVAETRCRLEVQPDPDRNHVSPEFQAVLEDADCNEGDTVKFKAILTGDPNPEVIWYINGVPLTQSEKVLRKIMNNIYFPFKIQFISEDGICILTVKDVNRHQDGTVTCQGKNRLGSSSCEARLKVRVPPLPPYFERPLEDRMITENGAVMFELDVIGYPEPKVEFLLKGRPLVDGVGGVEIRQLEGNYRLTIPDCKIDSHDGELLCRAQNAHGQAESRARLTVEPEEEEIKHGEQAVFEAIARGSPLPVLSWFINGNKLDAQTQGVISIESSEGGTGQKIILDSKHWAGTILCRAENSIGRFETKARLIVLPPERRKQPPVFRKPLSDKTDNEGDSVIFEVCVDAEPTVTKFIWRLNSVELNNGDREGRISLSQAEGGIGRLELNKCRLEDGGLLECVAVNPEGEASTTAKFNVTVGPPLKKGRFEGGDLEESEDSSLITKVENVPPSIVVSDQKVLATEGEPMEVQFYCGLKPTFTKGLEGAILECRPGDNLIAEVEVTDAQTIKWFKNNIPLEDGKDGIRIEQSPGKSRLIIPNIQIGQNGQLKAEAENENGKTESNGQVRILVQNGQGISDNVPVQIRKPLTDITVIENDTAEFRTSVIGTPTPNIRWLLNGTPVEGGDENIQISSRQNGDQTDHTLRIPRTTISAHNGARVVLRATQDGQGDGVQSEANIHVHARVPGPPYFSRQPQDHDVYDDEESVKFSAIVHGEPVPTVSWFLKGQRLIASDQLKVKHDTSTGKTSIRIFHPRADTHSGEIRVLAENVHGATEAFANLLVQPKADLPRFLTDMDDKQAPEGADIKFVARIEDTVPPAQVQWTLNGKPLSEGDNIRITKEGNTHILEITNVKKDQAGEYACIARNSAGTKRQNAQLAVKEVGVPPTFARNLEDRLMDDQQTLVLEAHLASGVRPEPTVKWFRDGVELQSTERVKLVEEGDIDHRVYRMTILRIEMADKGRITVQAENQFGKCECTANVGIQRRQSLRKPQFLSELGPITVTEGDTLNAKVIISGDPTPYTKWYINNQMVYQTEDTEMVHESGVYTLKIHGCTRDMTGTIRCVAGNKMGEAIIDGKLTVVAPVPVEFETGLCDATCREGDTLRLKAVLLGEPMPEVSWFINGNKLVESQNCKITTAGTTYTVLIRNITQDYSGSVVCEAVNEFGKASSQATLKVLPRGEPPDFLEWLSNVRARQGSEVIHKVVYTGEPRPAISWFINSQEIVSSTEEIIITTTENTSTLTIRSFNPERHVGEIICKAENDAGEVSCTANMATYTSDMFTESESGSQVEERLEEELLETMRTSTPIMAPAFITKIKDTKIQRGHQAIFECVVPDTKGVCCKWLHDGMEIELIARIRVQMQTIEGFTTSELVIDAVEPEDAGKYTVIVENEAGRAQCEAELTVVETLDKPVQMPPDFSIKLQDKSVPLTERVTFECKVTGLPEPQIGWLRDGKPLESLPGVRTESDKGIQRLVIESVERIHEACYTCTAENVIGKAETSANLRVETMAPVFTRPLTDLQAQLSGQAVLECHVKGIPQPTVEFYSAHDNFRIQTGTRVSIQHDATNIQWRMVIKEMQQGDFRTYRAVARNEIGQVQCEAKIVEQETSLERPRIIEPLKRSRVREGETVEMGVRVAGGRPGGMPLEIEWFKNGTPLLPVDQRVRLVEYRDSGEFKLIIEDARMEDAGDYGIQISNQAGKDSSHAQLAVDKKEEVQKAPEFTQPLRDISIKETETAVLTCAVSGQPKPQAQWLRDGQLVYDDGQRIKIVSETIDELQERYSVTINTATPSEAGLYTCKAVNPVGEAETRGRLTVREDLAPPVFTEQLRDVQIRERETVTFSVTVEGRPSPQIQWLKDSQNIQFDGFRIVQQESDEQRGHYVVQLKEAVLADTGLYSCQATNKAGQAKTDGRVAVEELLETPKFTEGLRPVEVREGDSATMSVVVTGVPTPEIFWYKDGSPVEIDGQHIIRRDSDNQHSLSVQNATLRDAGTFTCQAKNKAGQCVTQAQLGVIEQLEAPKFVDGLKPVEVKEGETAKMSVQVDSKPTAKVQWFKDGQPVNIDGVHVIATDDGHGKHELIIKDSKNNDAGTYTCKATNKVGEAESQAKFAVIEELEAPKFIDGLKPLEVKEGETAKMSVEVTGKPEPEVRWNKDGWPVQVDNVHTIVKDEGKGQQSLTVKDANTADAGTYSCKATNKVGMAETQAKFGVIEDLEAPEFTKGLTPVEVKEGETAQMSVEVKGKPLSQVQWFKDGQPVQIDGIHAIATDDGHGKHELIIKDAKNSDAGTYSCRAVNKAGSAETRTNFAVIEEMEAPKFVDGLKPFEVNEGETAKMSVEVTGKPEPEVRWTRNGEPIYMDGVHALTKKDDEGHHSLIIPNAQKEDAGVYKCEAVNKAGRDETSAPLKFPTEHVVEPFKEGQVQPVFTRKLEPQTVKEGETVEMSCQVRSKTYKALSKRLKSLFKVNATESKPEIQWFHDGRQISPQASPNIQMEQSADGTLRLRILHATKDDVGEYRCEAVNPVGKAETSAPLRYAQQVAIEQPIEETFLSWRRQLQDQQVQKGTTNVVFECELATTAARGIRFDWLKDGAILANKLLQYALRIEQSPDGFTQRLIFECAQFDHIGVYRCVATDVNGNQIWTEARLGVIAPAEGGEMAPGPPEFVELLKSATTTIGGTVVLRCKVKGFPRPTITWSRQGYGPVTATDRISMEYHDDGTIILTLKNAEMEDTGEYRCDAENEYGTAWTEGPIIVAAEGSLPIDGEAPDFTEPIRPITVRVGGTGILEGKVTGLPFPEIKWYKGDQLLVQGANPRYRIEAHPDGTQRLIVSDAQLGDMDDYRCEASNKYGDVWSDVTLTVSTAEVSEMQGPTPPSFVKPLQEVHAQEGAPAELECVDSEPIDAGDVHFKQTLFPDGTARLTLPAARITDAGQFRCEATNPSGKASTEAPLRVVLAEKMPEIPKEMVPEFVDQLKPVQAKEGEEPFFECKIHGTPKPDVKWYKNGRELGPDDGKVESLPDGTQRLHLPPVGPNDDGNYYECVATNPAGTARSGAPLNGSPLVLEVEVDGKPTNVQWFKDGRPLGPGEDLGNGHYRLMVPELKDDGDFGRYSVQVSNGAGSAENAAAVTEAEPKPEIVKGLLPVNVRSGEPAKFEVQARGPVRTVKWYKNGKELENPVVEQDAAAGIYRLIIPSANEDDQGDYKVVLSNSAGEADSSAPLTVLPPALAPLGFVRPLTDQQVPKGQTAVLEIETNRAPKIVKWYKNGEELKPGVAKAQPKQISDNKFKLEIPDADEIDAANYSVKVFDNEDEPGADSSCALRVLLPAEKPDFKRPLREQTIPEEDELLLEVETIGKPHIVKWFKNGQEVHPTNSIKIEQLGPDHFRLVIPSALRDDSGLYSVEIENDVGKAKCEAKQTVEPFPEFIKPLKDLEVDEGAIAEFMCETNLRSLPRVIRWFKNGNEIIADGRIQIISEPNTGIFKLIIKSAIKEDIGTYKILLENSAGKAESSAQLGVRSLTQVPGFEQPLREQTIPEKDQLVLEVKTTGKPTLVKWFKNGQELLPSDRIRMEQLAPDLFRLIIPSALADDSGLYSVEIENDAGKAKCEAKQTVEPFPEFIKPLKDLEVDEGAVAEFMCETNLRSLPRVIRWFKNGNEIIADGRIQIISEPNTGIFKLIIKSAIKEDIGTYKIQLENTAGKAESSAQLAVRPLKKLEPPKIVKALLDQIVAEGEPLTFEVQIQGDVDEIKWLKDEFPVGKDARIQVQKVDDQTYRLTIPSAALSDAGEFEVQAINSAGKAASSARAEVDQAPRIVQGLIPGDILEGDEHLFRVEASSPIRTVKWLKDGEEIKAPVGARFRLKDMSPKKYELELSNAQLEDGATYKVILANRAGQCDSQADLRVSKPTLFKLRKGLNDVTIDEAQPLELVAELDGKPALVIWLKNGIEVAPDGERLKIISNPETGIYSLLIPSATTSDGGAYRVVFANPAGGEVSSGSVAHVRSRKPSIQATPAVFLTPLSDVELPEGEVLTLRCNVGGQPLPEDVRWYRKAEGATSEEQLQPDGDRIAIRLGLDGNAMLRIRDVKLSEAGQFRAVAVNEAGQAETSCQVKVTIEGVEKGEAPKFVIPLKKTEGAPGSNVEFRVKLRGVPSPTLDWTLNGKPIIGEPRFKLEDLSDGNWSLTIADVRQEDFGTLKCVASNPLGQDQCEALFEPSERKPSIVPSEPSGYAPKFNVPLWDRRLPEGQTLSIECHVDAKPPADIEWFYNGEPLKDSGDGRIEIRNTPDGACRVRIKDFRADAGAGEYRCQATNPFGVADTRANYNVEPPAEKEAPKEEVAKAPRFNPGLEDSAFEEGKQILLRCRVEAQPPASISFYKDGVPIRPCDRIRINYNEESGECLLTIDDCLTNDEGAYRCVAQNVHGSANTACQVGVKKRAPSVTEEAAGEPPQFVRGLVDQYIDRGDKMVFSCILGSGAPDEIKWYRDGKLLSPGAAEGRIEIERLPNGECRLTISDCSIADEGIYRCEASNAFGTARTQATGHVDMKLKAEKPPPSEEGEAPRFIIPLSDSTVFTSSPIELECKVTGKPLPSVKWTKDGHPLAEDARFDWSESRPEEGFYRLRIRDATAHDEGTYRCVATNESGQASTRATVRVEDELAKGAAAEGKAPLISARLADQRVTEGQPLTLHCRVEGEPTPELVWYKDGEQIRPSERCRLERDPQTGDGRLIIPSCTLEDEGVYRVIATNPHGSAYDKCTVSVKKAEEERPKLEKPEGVADEFDANRAPKLIEPLQNIKVMEKEPIKMRCRFGWRSGDPKPTIKWFRNNNLIKFSTISIRYKDGDRLFPYDHVAIPEIDDDGWCELEIPVSMRSDAGNYRCIAENPFGTARTVGEVQVLKEARKPFEERLKDQLKDIGRAPGFTIPLTMKRAKSTETVVFECLPYGQPFPDIKWLKDGIEIKPGEGINIEALPDGTQRLTLTNVDFPSEGFYRCVATNEYGTASTKAELKMIGERLPSRRVEEEGPPAEQKPRIRPGLHNQSIHQASPLEWQVAVLGVPTPSVEWLKDGKPLAEAAGAPDSRISIFQDERGLHHLVIVNVQPEDAGDYSVVGKNPLGEAVSTGTLSVIRPRVVAGGEEEGRGAMPFPPGFIRQLKNKHVFVKMPAIFDCLVVGYPPPDVDWYHNGKKICPGPRHKIQVAGGGSHALLIQDVCSEDAGEYVAIARNCHGQAQSSAILDVTVPFMDKIKFDGSEDVTPYLTEEYGFRRQRKSIPTPPDRGPFIKEVTGHYLTLSWIPTKRSPPRYPQVTYVIEFRELPDKDWQLLDYNIPEPVCKVRNLELGKSYQFRVRAENIYGISDPSPPSPPSMLMARPPPVLDKFKRVIPLLDPYMERALDQAHAEQYACTPWFAPGVKERHFVAETDHLSITLHYAGYPDPKITWKHRGWDIDASGPTSNIRISSHAGAETTITFLGFQKSNAGQYTCVAENQYGKAEQNLLIDVATRPKFTQPLSNRDYTSDKPLRLNVRVEGNPVPEVKWLKDWRPVAESSRVHLIQEDSNLRTLLIDQPIWSDSGIYTCTAFNDAGQAVTSCTITVEVENDFLKDFKLKDFRKSVKLERGPLRDIYDIQEAVEEEYSIATESVK</sequence>
<evidence type="ECO:0000313" key="12">
    <source>
        <dbReference type="WBParaSite" id="MhA1_Contig403.frz3.fgene1"/>
    </source>
</evidence>
<feature type="domain" description="Ig-like" evidence="9">
    <location>
        <begin position="2873"/>
        <end position="2965"/>
    </location>
</feature>
<feature type="domain" description="Ig-like" evidence="9">
    <location>
        <begin position="4760"/>
        <end position="4851"/>
    </location>
</feature>
<feature type="domain" description="Ig-like" evidence="9">
    <location>
        <begin position="3083"/>
        <end position="3160"/>
    </location>
</feature>
<dbReference type="WBParaSite" id="MhA1_Contig403.frz3.fgene1">
    <property type="protein sequence ID" value="MhA1_Contig403.frz3.fgene1"/>
    <property type="gene ID" value="MhA1_Contig403.frz3.fgene1"/>
</dbReference>
<evidence type="ECO:0000256" key="4">
    <source>
        <dbReference type="ARBA" id="ARBA00022729"/>
    </source>
</evidence>
<comment type="subcellular location">
    <subcellularLocation>
        <location evidence="1">Cytoplasm</location>
        <location evidence="1">Myofibril</location>
        <location evidence="1">Sarcomere</location>
        <location evidence="1">A band</location>
    </subcellularLocation>
</comment>
<dbReference type="FunFam" id="2.60.40.10:FF:000080">
    <property type="entry name" value="Myosin light chain kinase, smooth muscle"/>
    <property type="match status" value="2"/>
</dbReference>
<feature type="domain" description="Ig-like" evidence="9">
    <location>
        <begin position="5116"/>
        <end position="5205"/>
    </location>
</feature>
<dbReference type="Proteomes" id="UP000095281">
    <property type="component" value="Unplaced"/>
</dbReference>
<feature type="compositionally biased region" description="Low complexity" evidence="8">
    <location>
        <begin position="44"/>
        <end position="58"/>
    </location>
</feature>
<evidence type="ECO:0000256" key="3">
    <source>
        <dbReference type="ARBA" id="ARBA00022490"/>
    </source>
</evidence>
<dbReference type="FunFam" id="2.60.40.10:FF:000107">
    <property type="entry name" value="Myosin, light chain kinase a"/>
    <property type="match status" value="11"/>
</dbReference>